<evidence type="ECO:0000259" key="14">
    <source>
        <dbReference type="PROSITE" id="PS51672"/>
    </source>
</evidence>
<dbReference type="FunFam" id="3.40.1020.10:FF:000001">
    <property type="entry name" value="L-threonine dehydratase"/>
    <property type="match status" value="1"/>
</dbReference>
<comment type="cofactor">
    <cofactor evidence="2 12">
        <name>pyridoxal 5'-phosphate</name>
        <dbReference type="ChEBI" id="CHEBI:597326"/>
    </cofactor>
</comment>
<dbReference type="InterPro" id="IPR038110">
    <property type="entry name" value="TD_ACT-like_sf"/>
</dbReference>
<dbReference type="InterPro" id="IPR050147">
    <property type="entry name" value="Ser/Thr_Dehydratase"/>
</dbReference>
<evidence type="ECO:0000256" key="11">
    <source>
        <dbReference type="ARBA" id="ARBA00023304"/>
    </source>
</evidence>
<evidence type="ECO:0000313" key="16">
    <source>
        <dbReference type="Proteomes" id="UP000827549"/>
    </source>
</evidence>
<dbReference type="GO" id="GO:0009097">
    <property type="term" value="P:isoleucine biosynthetic process"/>
    <property type="evidence" value="ECO:0007669"/>
    <property type="project" value="UniProtKB-UniRule"/>
</dbReference>
<dbReference type="GeneID" id="87811370"/>
<dbReference type="AlphaFoldDB" id="A0AAF1BKI5"/>
<keyword evidence="11 12" id="KW-0100">Branched-chain amino acid biosynthesis</keyword>
<dbReference type="SUPFAM" id="SSF55021">
    <property type="entry name" value="ACT-like"/>
    <property type="match status" value="1"/>
</dbReference>
<dbReference type="RefSeq" id="XP_062630712.1">
    <property type="nucleotide sequence ID" value="XM_062774728.1"/>
</dbReference>
<evidence type="ECO:0000313" key="15">
    <source>
        <dbReference type="EMBL" id="WOO84686.1"/>
    </source>
</evidence>
<evidence type="ECO:0000256" key="6">
    <source>
        <dbReference type="ARBA" id="ARBA00022605"/>
    </source>
</evidence>
<reference evidence="15" key="1">
    <citation type="submission" date="2023-10" db="EMBL/GenBank/DDBJ databases">
        <authorList>
            <person name="Noh H."/>
        </authorList>
    </citation>
    <scope>NUCLEOTIDE SEQUENCE</scope>
    <source>
        <strain evidence="15">DUCC4014</strain>
    </source>
</reference>
<keyword evidence="9 12" id="KW-0663">Pyridoxal phosphate</keyword>
<dbReference type="InterPro" id="IPR001926">
    <property type="entry name" value="TrpB-like_PALP"/>
</dbReference>
<feature type="compositionally biased region" description="Polar residues" evidence="13">
    <location>
        <begin position="29"/>
        <end position="38"/>
    </location>
</feature>
<organism evidence="15 16">
    <name type="scientific">Vanrija pseudolonga</name>
    <dbReference type="NCBI Taxonomy" id="143232"/>
    <lineage>
        <taxon>Eukaryota</taxon>
        <taxon>Fungi</taxon>
        <taxon>Dikarya</taxon>
        <taxon>Basidiomycota</taxon>
        <taxon>Agaricomycotina</taxon>
        <taxon>Tremellomycetes</taxon>
        <taxon>Trichosporonales</taxon>
        <taxon>Trichosporonaceae</taxon>
        <taxon>Vanrija</taxon>
    </lineage>
</organism>
<comment type="subunit">
    <text evidence="5">Homotetramer.</text>
</comment>
<evidence type="ECO:0000256" key="9">
    <source>
        <dbReference type="ARBA" id="ARBA00022898"/>
    </source>
</evidence>
<comment type="similarity">
    <text evidence="4 12">Belongs to the serine/threonine dehydratase family.</text>
</comment>
<sequence>MTSQPVPVPTRNNHLASPNSDLAPLAKSPPNQTSTIEYASSAPFPPSSSKHAQDGTEDESVPDHLYAKLPKQYLEKGPNGQDVPDYLRMILTSKVYSAPLNLQETPLTYAANLSKRLGCEIWLKREDLQPVFSFKIRGAHNMMASLTEEEKKKGVITCSAGNHAQGVALSGKALGISSTVVMPLATPSIKVNNVRRLGGNAVLHGHDFDAAKAECLRRAKEEGLTFIPPYDDPYVVAGQGTIGMEICRQVADPNSLDGVFAAIGGGGLLAGIAAYLKRVTGPETKVFGVETVDGDAMDRSLKAGKRVLLDEVGPFADGTAVRLVGEEPFRVCKELIDGVVIVDNDEICAGIKDVFEETRSVPEPSGALALAGLKAHIMRNGLQGSGKKFIAIVSGGNMNFGRLRFVAERAEIGERREVLMSFQVPERPGSFVKLHNYLNPRAVTEFSYRFSPGLRGHIICSFYLKASSSSASGPSPAERQKEVDTIISDLGGMGIEGRDLTDNEFAKSHVRHLVGGRANVEHERVFRFAFPERPGALARFLASLKPDWNISLFHYRNHGADVGKVLVGLQVPPGSEGALSEFLEQLGYPWVEETDNIAYQYFMCPGAAASGAATPTA</sequence>
<dbReference type="GO" id="GO:0006565">
    <property type="term" value="P:L-serine catabolic process"/>
    <property type="evidence" value="ECO:0007669"/>
    <property type="project" value="TreeGrafter"/>
</dbReference>
<comment type="catalytic activity">
    <reaction evidence="1 12">
        <text>L-threonine = 2-oxobutanoate + NH4(+)</text>
        <dbReference type="Rhea" id="RHEA:22108"/>
        <dbReference type="ChEBI" id="CHEBI:16763"/>
        <dbReference type="ChEBI" id="CHEBI:28938"/>
        <dbReference type="ChEBI" id="CHEBI:57926"/>
        <dbReference type="EC" id="4.3.1.19"/>
    </reaction>
</comment>
<comment type="pathway">
    <text evidence="3 12">Amino-acid biosynthesis; L-isoleucine biosynthesis; 2-oxobutanoate from L-threonine: step 1/1.</text>
</comment>
<dbReference type="GO" id="GO:0030170">
    <property type="term" value="F:pyridoxal phosphate binding"/>
    <property type="evidence" value="ECO:0007669"/>
    <property type="project" value="InterPro"/>
</dbReference>
<dbReference type="PANTHER" id="PTHR48078">
    <property type="entry name" value="THREONINE DEHYDRATASE, MITOCHONDRIAL-RELATED"/>
    <property type="match status" value="1"/>
</dbReference>
<evidence type="ECO:0000256" key="1">
    <source>
        <dbReference type="ARBA" id="ARBA00001274"/>
    </source>
</evidence>
<evidence type="ECO:0000256" key="7">
    <source>
        <dbReference type="ARBA" id="ARBA00022624"/>
    </source>
</evidence>
<evidence type="ECO:0000256" key="3">
    <source>
        <dbReference type="ARBA" id="ARBA00004810"/>
    </source>
</evidence>
<evidence type="ECO:0000256" key="10">
    <source>
        <dbReference type="ARBA" id="ARBA00023239"/>
    </source>
</evidence>
<dbReference type="InterPro" id="IPR045865">
    <property type="entry name" value="ACT-like_dom_sf"/>
</dbReference>
<dbReference type="Proteomes" id="UP000827549">
    <property type="component" value="Chromosome 6"/>
</dbReference>
<dbReference type="GO" id="GO:0003941">
    <property type="term" value="F:L-serine ammonia-lyase activity"/>
    <property type="evidence" value="ECO:0007669"/>
    <property type="project" value="TreeGrafter"/>
</dbReference>
<keyword evidence="10 12" id="KW-0456">Lyase</keyword>
<dbReference type="Gene3D" id="3.40.50.1100">
    <property type="match status" value="2"/>
</dbReference>
<feature type="domain" description="ACT-like" evidence="14">
    <location>
        <begin position="524"/>
        <end position="595"/>
    </location>
</feature>
<evidence type="ECO:0000256" key="13">
    <source>
        <dbReference type="SAM" id="MobiDB-lite"/>
    </source>
</evidence>
<dbReference type="CDD" id="cd04907">
    <property type="entry name" value="ACT_ThrD-I_2"/>
    <property type="match status" value="1"/>
</dbReference>
<proteinExistence type="inferred from homology"/>
<dbReference type="PROSITE" id="PS51672">
    <property type="entry name" value="ACT_LIKE"/>
    <property type="match status" value="1"/>
</dbReference>
<keyword evidence="16" id="KW-1185">Reference proteome</keyword>
<dbReference type="EC" id="4.3.1.19" evidence="12"/>
<dbReference type="PANTHER" id="PTHR48078:SF11">
    <property type="entry name" value="THREONINE DEHYDRATASE, MITOCHONDRIAL"/>
    <property type="match status" value="1"/>
</dbReference>
<accession>A0AAF1BKI5</accession>
<dbReference type="InterPro" id="IPR001721">
    <property type="entry name" value="TD_ACT-like"/>
</dbReference>
<dbReference type="PROSITE" id="PS00165">
    <property type="entry name" value="DEHYDRATASE_SER_THR"/>
    <property type="match status" value="1"/>
</dbReference>
<feature type="compositionally biased region" description="Polar residues" evidence="13">
    <location>
        <begin position="1"/>
        <end position="20"/>
    </location>
</feature>
<dbReference type="InterPro" id="IPR036052">
    <property type="entry name" value="TrpB-like_PALP_sf"/>
</dbReference>
<evidence type="ECO:0000256" key="2">
    <source>
        <dbReference type="ARBA" id="ARBA00001933"/>
    </source>
</evidence>
<dbReference type="NCBIfam" id="NF006674">
    <property type="entry name" value="PRK09224.1"/>
    <property type="match status" value="1"/>
</dbReference>
<dbReference type="CDD" id="cd01562">
    <property type="entry name" value="Thr-dehyd"/>
    <property type="match status" value="1"/>
</dbReference>
<dbReference type="Gene3D" id="3.40.1020.10">
    <property type="entry name" value="Biosynthetic Threonine Deaminase, Domain 3"/>
    <property type="match status" value="1"/>
</dbReference>
<dbReference type="GO" id="GO:0006567">
    <property type="term" value="P:L-threonine catabolic process"/>
    <property type="evidence" value="ECO:0007669"/>
    <property type="project" value="TreeGrafter"/>
</dbReference>
<dbReference type="InterPro" id="IPR000634">
    <property type="entry name" value="Ser/Thr_deHydtase_PyrdxlP-BS"/>
</dbReference>
<keyword evidence="8" id="KW-0677">Repeat</keyword>
<dbReference type="InterPro" id="IPR005787">
    <property type="entry name" value="Thr_deHydtase_biosynth"/>
</dbReference>
<dbReference type="Pfam" id="PF00585">
    <property type="entry name" value="Thr_dehydrat_C"/>
    <property type="match status" value="2"/>
</dbReference>
<evidence type="ECO:0000256" key="8">
    <source>
        <dbReference type="ARBA" id="ARBA00022737"/>
    </source>
</evidence>
<evidence type="ECO:0000256" key="4">
    <source>
        <dbReference type="ARBA" id="ARBA00010869"/>
    </source>
</evidence>
<dbReference type="FunFam" id="3.40.50.1100:FF:000008">
    <property type="entry name" value="L-threonine dehydratase"/>
    <property type="match status" value="1"/>
</dbReference>
<protein>
    <recommendedName>
        <fullName evidence="12">Threonine dehydratase</fullName>
        <ecNumber evidence="12">4.3.1.19</ecNumber>
    </recommendedName>
    <alternativeName>
        <fullName evidence="12">Threonine deaminase</fullName>
    </alternativeName>
</protein>
<evidence type="ECO:0000256" key="5">
    <source>
        <dbReference type="ARBA" id="ARBA00011881"/>
    </source>
</evidence>
<dbReference type="SUPFAM" id="SSF53686">
    <property type="entry name" value="Tryptophan synthase beta subunit-like PLP-dependent enzymes"/>
    <property type="match status" value="1"/>
</dbReference>
<dbReference type="NCBIfam" id="TIGR01124">
    <property type="entry name" value="ilvA_2Cterm"/>
    <property type="match status" value="1"/>
</dbReference>
<keyword evidence="7 12" id="KW-0412">Isoleucine biosynthesis</keyword>
<dbReference type="EMBL" id="CP086719">
    <property type="protein sequence ID" value="WOO84686.1"/>
    <property type="molecule type" value="Genomic_DNA"/>
</dbReference>
<dbReference type="GO" id="GO:0004794">
    <property type="term" value="F:threonine deaminase activity"/>
    <property type="evidence" value="ECO:0007669"/>
    <property type="project" value="UniProtKB-UniRule"/>
</dbReference>
<feature type="region of interest" description="Disordered" evidence="13">
    <location>
        <begin position="1"/>
        <end position="60"/>
    </location>
</feature>
<evidence type="ECO:0000256" key="12">
    <source>
        <dbReference type="RuleBase" id="RU362012"/>
    </source>
</evidence>
<gene>
    <name evidence="15" type="primary">ILV1</name>
    <name evidence="15" type="ORF">LOC62_06G008203</name>
</gene>
<name>A0AAF1BKI5_9TREE</name>
<keyword evidence="6 12" id="KW-0028">Amino-acid biosynthesis</keyword>
<dbReference type="Pfam" id="PF00291">
    <property type="entry name" value="PALP"/>
    <property type="match status" value="1"/>
</dbReference>